<dbReference type="EMBL" id="KZ819193">
    <property type="protein sequence ID" value="PWZ00178.1"/>
    <property type="molecule type" value="Genomic_DNA"/>
</dbReference>
<evidence type="ECO:0000256" key="1">
    <source>
        <dbReference type="SAM" id="SignalP"/>
    </source>
</evidence>
<name>A0A317XQK7_9BASI</name>
<evidence type="ECO:0000313" key="2">
    <source>
        <dbReference type="EMBL" id="PWZ00178.1"/>
    </source>
</evidence>
<gene>
    <name evidence="2" type="ORF">BCV70DRAFT_231814</name>
</gene>
<dbReference type="AlphaFoldDB" id="A0A317XQK7"/>
<dbReference type="InParanoid" id="A0A317XQK7"/>
<keyword evidence="3" id="KW-1185">Reference proteome</keyword>
<reference evidence="2 3" key="1">
    <citation type="journal article" date="2018" name="Mol. Biol. Evol.">
        <title>Broad Genomic Sampling Reveals a Smut Pathogenic Ancestry of the Fungal Clade Ustilaginomycotina.</title>
        <authorList>
            <person name="Kijpornyongpan T."/>
            <person name="Mondo S.J."/>
            <person name="Barry K."/>
            <person name="Sandor L."/>
            <person name="Lee J."/>
            <person name="Lipzen A."/>
            <person name="Pangilinan J."/>
            <person name="LaButti K."/>
            <person name="Hainaut M."/>
            <person name="Henrissat B."/>
            <person name="Grigoriev I.V."/>
            <person name="Spatafora J.W."/>
            <person name="Aime M.C."/>
        </authorList>
    </citation>
    <scope>NUCLEOTIDE SEQUENCE [LARGE SCALE GENOMIC DNA]</scope>
    <source>
        <strain evidence="2 3">MCA 3645</strain>
    </source>
</reference>
<dbReference type="Proteomes" id="UP000246740">
    <property type="component" value="Unassembled WGS sequence"/>
</dbReference>
<protein>
    <submittedName>
        <fullName evidence="2">Uncharacterized protein</fullName>
    </submittedName>
</protein>
<evidence type="ECO:0000313" key="3">
    <source>
        <dbReference type="Proteomes" id="UP000246740"/>
    </source>
</evidence>
<organism evidence="2 3">
    <name type="scientific">Testicularia cyperi</name>
    <dbReference type="NCBI Taxonomy" id="1882483"/>
    <lineage>
        <taxon>Eukaryota</taxon>
        <taxon>Fungi</taxon>
        <taxon>Dikarya</taxon>
        <taxon>Basidiomycota</taxon>
        <taxon>Ustilaginomycotina</taxon>
        <taxon>Ustilaginomycetes</taxon>
        <taxon>Ustilaginales</taxon>
        <taxon>Anthracoideaceae</taxon>
        <taxon>Testicularia</taxon>
    </lineage>
</organism>
<feature type="signal peptide" evidence="1">
    <location>
        <begin position="1"/>
        <end position="23"/>
    </location>
</feature>
<keyword evidence="1" id="KW-0732">Signal</keyword>
<feature type="chain" id="PRO_5016436632" evidence="1">
    <location>
        <begin position="24"/>
        <end position="190"/>
    </location>
</feature>
<accession>A0A317XQK7</accession>
<proteinExistence type="predicted"/>
<sequence>MRPYTYFLAGLLIATCVIQNVVGISSADRNAYFQYSNHFRQNTEGLSGVGRGYFHNEPIGQQSASINDARAAIHEYGVEDLHRIPASELRRINGLLDEAVIDARARLNGGLRPERVRLEPLQTLQADSVSWTSLLLQLDDDRVRNALGHARGDMSAFDWVRSYIRAVSNMSILAQGMANGLLQQLFHDLP</sequence>